<feature type="domain" description="G-protein coupled receptors family 1 profile" evidence="6">
    <location>
        <begin position="22"/>
        <end position="264"/>
    </location>
</feature>
<evidence type="ECO:0000256" key="3">
    <source>
        <dbReference type="ARBA" id="ARBA00022989"/>
    </source>
</evidence>
<comment type="subcellular location">
    <subcellularLocation>
        <location evidence="1">Membrane</location>
    </subcellularLocation>
</comment>
<name>A0A814U7B3_9BILA</name>
<proteinExistence type="predicted"/>
<dbReference type="CDD" id="cd00637">
    <property type="entry name" value="7tm_classA_rhodopsin-like"/>
    <property type="match status" value="1"/>
</dbReference>
<evidence type="ECO:0000256" key="2">
    <source>
        <dbReference type="ARBA" id="ARBA00022692"/>
    </source>
</evidence>
<comment type="caution">
    <text evidence="7">The sequence shown here is derived from an EMBL/GenBank/DDBJ whole genome shotgun (WGS) entry which is preliminary data.</text>
</comment>
<evidence type="ECO:0000256" key="5">
    <source>
        <dbReference type="SAM" id="Phobius"/>
    </source>
</evidence>
<dbReference type="SUPFAM" id="SSF81321">
    <property type="entry name" value="Family A G protein-coupled receptor-like"/>
    <property type="match status" value="1"/>
</dbReference>
<evidence type="ECO:0000313" key="8">
    <source>
        <dbReference type="EMBL" id="CAF3858892.1"/>
    </source>
</evidence>
<dbReference type="GO" id="GO:0004930">
    <property type="term" value="F:G protein-coupled receptor activity"/>
    <property type="evidence" value="ECO:0007669"/>
    <property type="project" value="InterPro"/>
</dbReference>
<evidence type="ECO:0000256" key="4">
    <source>
        <dbReference type="ARBA" id="ARBA00023136"/>
    </source>
</evidence>
<reference evidence="7" key="1">
    <citation type="submission" date="2021-02" db="EMBL/GenBank/DDBJ databases">
        <authorList>
            <person name="Nowell W R."/>
        </authorList>
    </citation>
    <scope>NUCLEOTIDE SEQUENCE</scope>
</reference>
<feature type="transmembrane region" description="Helical" evidence="5">
    <location>
        <begin position="250"/>
        <end position="269"/>
    </location>
</feature>
<keyword evidence="2 5" id="KW-0812">Transmembrane</keyword>
<dbReference type="Pfam" id="PF00001">
    <property type="entry name" value="7tm_1"/>
    <property type="match status" value="1"/>
</dbReference>
<feature type="transmembrane region" description="Helical" evidence="5">
    <location>
        <begin position="6"/>
        <end position="31"/>
    </location>
</feature>
<dbReference type="PROSITE" id="PS50262">
    <property type="entry name" value="G_PROTEIN_RECEP_F1_2"/>
    <property type="match status" value="1"/>
</dbReference>
<feature type="transmembrane region" description="Helical" evidence="5">
    <location>
        <begin position="215"/>
        <end position="238"/>
    </location>
</feature>
<dbReference type="Proteomes" id="UP000663868">
    <property type="component" value="Unassembled WGS sequence"/>
</dbReference>
<protein>
    <recommendedName>
        <fullName evidence="6">G-protein coupled receptors family 1 profile domain-containing protein</fullName>
    </recommendedName>
</protein>
<feature type="transmembrane region" description="Helical" evidence="5">
    <location>
        <begin position="43"/>
        <end position="65"/>
    </location>
</feature>
<evidence type="ECO:0000313" key="9">
    <source>
        <dbReference type="Proteomes" id="UP000663860"/>
    </source>
</evidence>
<dbReference type="Proteomes" id="UP000663860">
    <property type="component" value="Unassembled WGS sequence"/>
</dbReference>
<dbReference type="EMBL" id="CAJOBB010001450">
    <property type="protein sequence ID" value="CAF3858892.1"/>
    <property type="molecule type" value="Genomic_DNA"/>
</dbReference>
<evidence type="ECO:0000313" key="7">
    <source>
        <dbReference type="EMBL" id="CAF1170555.1"/>
    </source>
</evidence>
<dbReference type="InterPro" id="IPR017452">
    <property type="entry name" value="GPCR_Rhodpsn_7TM"/>
</dbReference>
<sequence>MDFPSIINRIYIFASCLECTVAIAFLTLALLYRRRCFNFPTLLACNTAVAVLFCSANHIAVSTYMFIWDQYQEPKIDLLCPLRAYFHHSIMACIHHSFILLAIERFCKIRQVKFLKTQRQKICLVLFQWIFDFTFALPVLLTGNMVKVESDNFCFVTLTRVDLVLYLGIVAFLLTNITLSIIYRSLVRHVRHASAKLNNNQQVRMQRDLTMVRRIVLLNSQLALIGIPVLVLIILSIIRSDILPNKTMRTLILMASLPYIPMLVILLFLTPDLRQSLIECRNKLICCRLTRIALVPTISSNTRG</sequence>
<evidence type="ECO:0000256" key="1">
    <source>
        <dbReference type="ARBA" id="ARBA00004370"/>
    </source>
</evidence>
<feature type="transmembrane region" description="Helical" evidence="5">
    <location>
        <begin position="124"/>
        <end position="143"/>
    </location>
</feature>
<organism evidence="7 9">
    <name type="scientific">Adineta steineri</name>
    <dbReference type="NCBI Taxonomy" id="433720"/>
    <lineage>
        <taxon>Eukaryota</taxon>
        <taxon>Metazoa</taxon>
        <taxon>Spiralia</taxon>
        <taxon>Gnathifera</taxon>
        <taxon>Rotifera</taxon>
        <taxon>Eurotatoria</taxon>
        <taxon>Bdelloidea</taxon>
        <taxon>Adinetida</taxon>
        <taxon>Adinetidae</taxon>
        <taxon>Adineta</taxon>
    </lineage>
</organism>
<feature type="transmembrane region" description="Helical" evidence="5">
    <location>
        <begin position="85"/>
        <end position="103"/>
    </location>
</feature>
<dbReference type="GO" id="GO:0016020">
    <property type="term" value="C:membrane"/>
    <property type="evidence" value="ECO:0007669"/>
    <property type="project" value="UniProtKB-SubCell"/>
</dbReference>
<dbReference type="EMBL" id="CAJNOE010000357">
    <property type="protein sequence ID" value="CAF1170555.1"/>
    <property type="molecule type" value="Genomic_DNA"/>
</dbReference>
<accession>A0A814U7B3</accession>
<dbReference type="InterPro" id="IPR000276">
    <property type="entry name" value="GPCR_Rhodpsn"/>
</dbReference>
<feature type="transmembrane region" description="Helical" evidence="5">
    <location>
        <begin position="163"/>
        <end position="183"/>
    </location>
</feature>
<dbReference type="Gene3D" id="1.20.1070.10">
    <property type="entry name" value="Rhodopsin 7-helix transmembrane proteins"/>
    <property type="match status" value="1"/>
</dbReference>
<dbReference type="AlphaFoldDB" id="A0A814U7B3"/>
<gene>
    <name evidence="7" type="ORF">IZO911_LOCUS26870</name>
    <name evidence="8" type="ORF">KXQ929_LOCUS20537</name>
</gene>
<keyword evidence="4 5" id="KW-0472">Membrane</keyword>
<evidence type="ECO:0000259" key="6">
    <source>
        <dbReference type="PROSITE" id="PS50262"/>
    </source>
</evidence>
<keyword evidence="3 5" id="KW-1133">Transmembrane helix</keyword>